<dbReference type="SUPFAM" id="SSF52507">
    <property type="entry name" value="Homo-oligomeric flavin-containing Cys decarboxylases, HFCD"/>
    <property type="match status" value="1"/>
</dbReference>
<sequence length="175" mass="19088">MEIVRTLALVVCAALSAGQVQDLVGLAQEDGWDVWVIATPNACSFIDQPLLTALTGHPVVVSATEISLPHFTAAVVVPATFNTLRKWSQGVADTYALTLLLDWTRRGAPPILAFPRASAELAQDSEFAPSLDRLRWQGVTVYYRPDLYPPNNNLPWSRILEILQALPNANNGQPS</sequence>
<evidence type="ECO:0000313" key="3">
    <source>
        <dbReference type="Proteomes" id="UP001344906"/>
    </source>
</evidence>
<dbReference type="Proteomes" id="UP001344906">
    <property type="component" value="Unassembled WGS sequence"/>
</dbReference>
<keyword evidence="3" id="KW-1185">Reference proteome</keyword>
<proteinExistence type="predicted"/>
<dbReference type="Pfam" id="PF02441">
    <property type="entry name" value="Flavoprotein"/>
    <property type="match status" value="1"/>
</dbReference>
<dbReference type="InterPro" id="IPR003382">
    <property type="entry name" value="Flavoprotein"/>
</dbReference>
<evidence type="ECO:0000259" key="1">
    <source>
        <dbReference type="Pfam" id="PF02441"/>
    </source>
</evidence>
<name>A0ABQ6FY12_9CHLR</name>
<dbReference type="Gene3D" id="3.40.50.1950">
    <property type="entry name" value="Flavin prenyltransferase-like"/>
    <property type="match status" value="1"/>
</dbReference>
<dbReference type="InterPro" id="IPR036551">
    <property type="entry name" value="Flavin_trans-like"/>
</dbReference>
<evidence type="ECO:0000313" key="2">
    <source>
        <dbReference type="EMBL" id="GLV58706.1"/>
    </source>
</evidence>
<reference evidence="2 3" key="1">
    <citation type="submission" date="2023-02" db="EMBL/GenBank/DDBJ databases">
        <title>Dictyobacter halimunensis sp. nov., a new member of the class Ktedonobacteria from forest soil in a geothermal area.</title>
        <authorList>
            <person name="Rachmania M.K."/>
            <person name="Ningsih F."/>
            <person name="Sakai Y."/>
            <person name="Yabe S."/>
            <person name="Yokota A."/>
            <person name="Sjamsuridzal W."/>
        </authorList>
    </citation>
    <scope>NUCLEOTIDE SEQUENCE [LARGE SCALE GENOMIC DNA]</scope>
    <source>
        <strain evidence="2 3">S3.2.2.5</strain>
    </source>
</reference>
<accession>A0ABQ6FY12</accession>
<comment type="caution">
    <text evidence="2">The sequence shown here is derived from an EMBL/GenBank/DDBJ whole genome shotgun (WGS) entry which is preliminary data.</text>
</comment>
<gene>
    <name evidence="2" type="ORF">KDH_55360</name>
</gene>
<dbReference type="EMBL" id="BSRI01000002">
    <property type="protein sequence ID" value="GLV58706.1"/>
    <property type="molecule type" value="Genomic_DNA"/>
</dbReference>
<organism evidence="2 3">
    <name type="scientific">Dictyobacter halimunensis</name>
    <dbReference type="NCBI Taxonomy" id="3026934"/>
    <lineage>
        <taxon>Bacteria</taxon>
        <taxon>Bacillati</taxon>
        <taxon>Chloroflexota</taxon>
        <taxon>Ktedonobacteria</taxon>
        <taxon>Ktedonobacterales</taxon>
        <taxon>Dictyobacteraceae</taxon>
        <taxon>Dictyobacter</taxon>
    </lineage>
</organism>
<protein>
    <recommendedName>
        <fullName evidence="1">Flavoprotein domain-containing protein</fullName>
    </recommendedName>
</protein>
<feature type="domain" description="Flavoprotein" evidence="1">
    <location>
        <begin position="7"/>
        <end position="107"/>
    </location>
</feature>